<dbReference type="SUPFAM" id="SSF89360">
    <property type="entry name" value="HesB-like domain"/>
    <property type="match status" value="1"/>
</dbReference>
<comment type="caution">
    <text evidence="3">The sequence shown here is derived from an EMBL/GenBank/DDBJ whole genome shotgun (WGS) entry which is preliminary data.</text>
</comment>
<name>A0A4V2NWA3_9PROT</name>
<dbReference type="InterPro" id="IPR000361">
    <property type="entry name" value="ATAP_core_dom"/>
</dbReference>
<evidence type="ECO:0000313" key="4">
    <source>
        <dbReference type="Proteomes" id="UP000295443"/>
    </source>
</evidence>
<evidence type="ECO:0000256" key="1">
    <source>
        <dbReference type="SAM" id="MobiDB-lite"/>
    </source>
</evidence>
<feature type="domain" description="Core" evidence="2">
    <location>
        <begin position="2"/>
        <end position="80"/>
    </location>
</feature>
<sequence length="124" mass="12526">MINLTKAAAEQISAAARQSGAESMGLRIAARVNDAGMLEFGMGFDDERSNDTIVESYGVTLLVHPSSAEYLNGITIDFSEVTPGESRFVFMMPDQGGCGTGEGGSCGSGGCGSGGCGSSSPSNA</sequence>
<feature type="compositionally biased region" description="Gly residues" evidence="1">
    <location>
        <begin position="102"/>
        <end position="117"/>
    </location>
</feature>
<dbReference type="Pfam" id="PF01521">
    <property type="entry name" value="Fe-S_biosyn"/>
    <property type="match status" value="1"/>
</dbReference>
<dbReference type="OrthoDB" id="9795497at2"/>
<dbReference type="AlphaFoldDB" id="A0A4V2NWA3"/>
<dbReference type="InterPro" id="IPR035903">
    <property type="entry name" value="HesB-like_dom_sf"/>
</dbReference>
<reference evidence="3 4" key="1">
    <citation type="submission" date="2019-03" db="EMBL/GenBank/DDBJ databases">
        <title>Genome sequence of Thiobacillaceae bacterium LSR1, a sulfur-oxidizing bacterium isolated from freshwater sediment.</title>
        <authorList>
            <person name="Li S."/>
        </authorList>
    </citation>
    <scope>NUCLEOTIDE SEQUENCE [LARGE SCALE GENOMIC DNA]</scope>
    <source>
        <strain evidence="3 4">LSR1</strain>
    </source>
</reference>
<dbReference type="Proteomes" id="UP000295443">
    <property type="component" value="Unassembled WGS sequence"/>
</dbReference>
<organism evidence="3 4">
    <name type="scientific">Parasulfuritortus cantonensis</name>
    <dbReference type="NCBI Taxonomy" id="2528202"/>
    <lineage>
        <taxon>Bacteria</taxon>
        <taxon>Pseudomonadati</taxon>
        <taxon>Pseudomonadota</taxon>
        <taxon>Betaproteobacteria</taxon>
        <taxon>Nitrosomonadales</taxon>
        <taxon>Thiobacillaceae</taxon>
        <taxon>Parasulfuritortus</taxon>
    </lineage>
</organism>
<keyword evidence="4" id="KW-1185">Reference proteome</keyword>
<feature type="region of interest" description="Disordered" evidence="1">
    <location>
        <begin position="102"/>
        <end position="124"/>
    </location>
</feature>
<dbReference type="EMBL" id="SJZB01000016">
    <property type="protein sequence ID" value="TCJ16602.1"/>
    <property type="molecule type" value="Genomic_DNA"/>
</dbReference>
<dbReference type="RefSeq" id="WP_131445148.1">
    <property type="nucleotide sequence ID" value="NZ_SJZB01000016.1"/>
</dbReference>
<evidence type="ECO:0000259" key="2">
    <source>
        <dbReference type="Pfam" id="PF01521"/>
    </source>
</evidence>
<dbReference type="Gene3D" id="2.60.300.12">
    <property type="entry name" value="HesB-like domain"/>
    <property type="match status" value="1"/>
</dbReference>
<evidence type="ECO:0000313" key="3">
    <source>
        <dbReference type="EMBL" id="TCJ16602.1"/>
    </source>
</evidence>
<protein>
    <submittedName>
        <fullName evidence="3">Iron-sulfur cluster assembly accessory protein</fullName>
    </submittedName>
</protein>
<proteinExistence type="predicted"/>
<gene>
    <name evidence="3" type="ORF">EZJ19_04760</name>
</gene>
<accession>A0A4V2NWA3</accession>